<comment type="subcellular location">
    <subcellularLocation>
        <location evidence="1">Virion</location>
    </subcellularLocation>
</comment>
<evidence type="ECO:0000313" key="5">
    <source>
        <dbReference type="Proteomes" id="UP001549019"/>
    </source>
</evidence>
<dbReference type="Gene3D" id="3.30.2320.10">
    <property type="entry name" value="hypothetical protein PF0899 domain"/>
    <property type="match status" value="1"/>
</dbReference>
<keyword evidence="5" id="KW-1185">Reference proteome</keyword>
<evidence type="ECO:0000256" key="1">
    <source>
        <dbReference type="ARBA" id="ARBA00004328"/>
    </source>
</evidence>
<evidence type="ECO:0000259" key="3">
    <source>
        <dbReference type="Pfam" id="PF05065"/>
    </source>
</evidence>
<dbReference type="NCBIfam" id="TIGR01554">
    <property type="entry name" value="major_cap_HK97"/>
    <property type="match status" value="1"/>
</dbReference>
<dbReference type="Proteomes" id="UP001549019">
    <property type="component" value="Unassembled WGS sequence"/>
</dbReference>
<dbReference type="InterPro" id="IPR024455">
    <property type="entry name" value="Phage_capsid"/>
</dbReference>
<dbReference type="InterPro" id="IPR054612">
    <property type="entry name" value="Phage_capsid-like_C"/>
</dbReference>
<dbReference type="Gene3D" id="3.30.2400.10">
    <property type="entry name" value="Major capsid protein gp5"/>
    <property type="match status" value="1"/>
</dbReference>
<feature type="domain" description="Phage capsid-like C-terminal" evidence="3">
    <location>
        <begin position="140"/>
        <end position="375"/>
    </location>
</feature>
<gene>
    <name evidence="4" type="ORF">ABHD89_000143</name>
</gene>
<comment type="caution">
    <text evidence="4">The sequence shown here is derived from an EMBL/GenBank/DDBJ whole genome shotgun (WGS) entry which is preliminary data.</text>
</comment>
<accession>A0ABV2E7P0</accession>
<dbReference type="RefSeq" id="WP_230820905.1">
    <property type="nucleotide sequence ID" value="NZ_JAJNCU010000001.1"/>
</dbReference>
<reference evidence="4 5" key="1">
    <citation type="submission" date="2024-05" db="EMBL/GenBank/DDBJ databases">
        <title>Genomic Encyclopedia of Type Strains, Phase IV (KMG-IV): sequencing the most valuable type-strain genomes for metagenomic binning, comparative biology and taxonomic classification.</title>
        <authorList>
            <person name="Goeker M."/>
        </authorList>
    </citation>
    <scope>NUCLEOTIDE SEQUENCE [LARGE SCALE GENOMIC DNA]</scope>
    <source>
        <strain evidence="4 5">DSM 25286</strain>
    </source>
</reference>
<protein>
    <submittedName>
        <fullName evidence="4">HK97 family phage major capsid protein</fullName>
    </submittedName>
</protein>
<dbReference type="SUPFAM" id="SSF56563">
    <property type="entry name" value="Major capsid protein gp5"/>
    <property type="match status" value="1"/>
</dbReference>
<feature type="compositionally biased region" description="Acidic residues" evidence="2">
    <location>
        <begin position="76"/>
        <end position="98"/>
    </location>
</feature>
<proteinExistence type="predicted"/>
<organism evidence="4 5">
    <name type="scientific">Salinicoccus halitifaciens</name>
    <dbReference type="NCBI Taxonomy" id="1073415"/>
    <lineage>
        <taxon>Bacteria</taxon>
        <taxon>Bacillati</taxon>
        <taxon>Bacillota</taxon>
        <taxon>Bacilli</taxon>
        <taxon>Bacillales</taxon>
        <taxon>Staphylococcaceae</taxon>
        <taxon>Salinicoccus</taxon>
    </lineage>
</organism>
<dbReference type="Pfam" id="PF05065">
    <property type="entry name" value="Phage_capsid"/>
    <property type="match status" value="1"/>
</dbReference>
<evidence type="ECO:0000256" key="2">
    <source>
        <dbReference type="SAM" id="MobiDB-lite"/>
    </source>
</evidence>
<evidence type="ECO:0000313" key="4">
    <source>
        <dbReference type="EMBL" id="MET3109755.1"/>
    </source>
</evidence>
<feature type="compositionally biased region" description="Acidic residues" evidence="2">
    <location>
        <begin position="48"/>
        <end position="68"/>
    </location>
</feature>
<sequence>MTVTELRSEVEAKFEEANEALENDDLSKAEEIKAEIQALQEKIKELEAELAEEEAEDPEEEKSEEVSAEEVKEERTESEESDEDSNDGTEEAQENIEIEGERKMTEVIEEVVLDNKEEVRSNFQNFIMNNEVRDLTTESGAVVIPEYIGTEVKDMTDEVVSLDKYVTIEPVSTPAGTKPVYKGDSAPILQTTQELQDNPKLGVQPLDEIDYKVATYRGYIPVSREAIEDGIGAEKLVKDILSEAVVNTRNAHILEIANGFEAVEADSLDKLKDIINVDLKPKFKKHMIMSQSVYNTIDKMKDGNGQYLLQNSISAASGKQLFGMEVVIFEDDLIGQDTMYVGNFAEAVVLFDRSQYQAQWTNYMQYGECLMVAIRHQVKELNADAVRKVTFTAPVEA</sequence>
<name>A0ABV2E7P0_9STAP</name>
<feature type="region of interest" description="Disordered" evidence="2">
    <location>
        <begin position="44"/>
        <end position="101"/>
    </location>
</feature>
<dbReference type="EMBL" id="JBDZDV010000001">
    <property type="protein sequence ID" value="MET3109755.1"/>
    <property type="molecule type" value="Genomic_DNA"/>
</dbReference>